<organism evidence="1 3">
    <name type="scientific">Sphaerobolus stellatus (strain SS14)</name>
    <dbReference type="NCBI Taxonomy" id="990650"/>
    <lineage>
        <taxon>Eukaryota</taxon>
        <taxon>Fungi</taxon>
        <taxon>Dikarya</taxon>
        <taxon>Basidiomycota</taxon>
        <taxon>Agaricomycotina</taxon>
        <taxon>Agaricomycetes</taxon>
        <taxon>Phallomycetidae</taxon>
        <taxon>Geastrales</taxon>
        <taxon>Sphaerobolaceae</taxon>
        <taxon>Sphaerobolus</taxon>
    </lineage>
</organism>
<dbReference type="EMBL" id="KN838000">
    <property type="protein sequence ID" value="KIJ22706.1"/>
    <property type="molecule type" value="Genomic_DNA"/>
</dbReference>
<accession>A0A0C9UB04</accession>
<proteinExistence type="predicted"/>
<dbReference type="AlphaFoldDB" id="A0A0C9UB04"/>
<name>A0A0C9UB04_SPHS4</name>
<evidence type="ECO:0000313" key="1">
    <source>
        <dbReference type="EMBL" id="KIJ22706.1"/>
    </source>
</evidence>
<dbReference type="EMBL" id="KN837413">
    <property type="protein sequence ID" value="KIJ25465.1"/>
    <property type="molecule type" value="Genomic_DNA"/>
</dbReference>
<evidence type="ECO:0000313" key="2">
    <source>
        <dbReference type="EMBL" id="KIJ25465.1"/>
    </source>
</evidence>
<protein>
    <submittedName>
        <fullName evidence="1">Uncharacterized protein</fullName>
    </submittedName>
</protein>
<dbReference type="HOGENOM" id="CLU_3070209_0_0_1"/>
<reference evidence="1 3" key="1">
    <citation type="submission" date="2014-06" db="EMBL/GenBank/DDBJ databases">
        <title>Evolutionary Origins and Diversification of the Mycorrhizal Mutualists.</title>
        <authorList>
            <consortium name="DOE Joint Genome Institute"/>
            <consortium name="Mycorrhizal Genomics Consortium"/>
            <person name="Kohler A."/>
            <person name="Kuo A."/>
            <person name="Nagy L.G."/>
            <person name="Floudas D."/>
            <person name="Copeland A."/>
            <person name="Barry K.W."/>
            <person name="Cichocki N."/>
            <person name="Veneault-Fourrey C."/>
            <person name="LaButti K."/>
            <person name="Lindquist E.A."/>
            <person name="Lipzen A."/>
            <person name="Lundell T."/>
            <person name="Morin E."/>
            <person name="Murat C."/>
            <person name="Riley R."/>
            <person name="Ohm R."/>
            <person name="Sun H."/>
            <person name="Tunlid A."/>
            <person name="Henrissat B."/>
            <person name="Grigoriev I.V."/>
            <person name="Hibbett D.S."/>
            <person name="Martin F."/>
        </authorList>
    </citation>
    <scope>NUCLEOTIDE SEQUENCE [LARGE SCALE GENOMIC DNA]</scope>
    <source>
        <strain evidence="1 3">SS14</strain>
    </source>
</reference>
<evidence type="ECO:0000313" key="3">
    <source>
        <dbReference type="Proteomes" id="UP000054279"/>
    </source>
</evidence>
<sequence>MVPPKDSHKVTPTFVHVDFVRSGTEYKFGGLTQLENGKWNMELHRMHPHDTYL</sequence>
<dbReference type="Proteomes" id="UP000054279">
    <property type="component" value="Unassembled WGS sequence"/>
</dbReference>
<gene>
    <name evidence="2" type="ORF">M422DRAFT_38675</name>
    <name evidence="1" type="ORF">M422DRAFT_39960</name>
</gene>
<keyword evidence="3" id="KW-1185">Reference proteome</keyword>